<accession>A0ABV0ZZX4</accession>
<proteinExistence type="predicted"/>
<comment type="caution">
    <text evidence="2">The sequence shown here is derived from an EMBL/GenBank/DDBJ whole genome shotgun (WGS) entry which is preliminary data.</text>
</comment>
<keyword evidence="3" id="KW-1185">Reference proteome</keyword>
<protein>
    <submittedName>
        <fullName evidence="2">Uncharacterized protein</fullName>
    </submittedName>
</protein>
<dbReference type="Proteomes" id="UP001469553">
    <property type="component" value="Unassembled WGS sequence"/>
</dbReference>
<reference evidence="2 3" key="1">
    <citation type="submission" date="2021-06" db="EMBL/GenBank/DDBJ databases">
        <authorList>
            <person name="Palmer J.M."/>
        </authorList>
    </citation>
    <scope>NUCLEOTIDE SEQUENCE [LARGE SCALE GENOMIC DNA]</scope>
    <source>
        <strain evidence="2 3">AS_MEX2019</strain>
        <tissue evidence="2">Muscle</tissue>
    </source>
</reference>
<evidence type="ECO:0000313" key="2">
    <source>
        <dbReference type="EMBL" id="MEQ2311804.1"/>
    </source>
</evidence>
<feature type="region of interest" description="Disordered" evidence="1">
    <location>
        <begin position="1"/>
        <end position="23"/>
    </location>
</feature>
<name>A0ABV0ZZX4_9TELE</name>
<dbReference type="EMBL" id="JAHRIP010077554">
    <property type="protein sequence ID" value="MEQ2311804.1"/>
    <property type="molecule type" value="Genomic_DNA"/>
</dbReference>
<gene>
    <name evidence="2" type="ORF">AMECASPLE_024373</name>
</gene>
<evidence type="ECO:0000256" key="1">
    <source>
        <dbReference type="SAM" id="MobiDB-lite"/>
    </source>
</evidence>
<organism evidence="2 3">
    <name type="scientific">Ameca splendens</name>
    <dbReference type="NCBI Taxonomy" id="208324"/>
    <lineage>
        <taxon>Eukaryota</taxon>
        <taxon>Metazoa</taxon>
        <taxon>Chordata</taxon>
        <taxon>Craniata</taxon>
        <taxon>Vertebrata</taxon>
        <taxon>Euteleostomi</taxon>
        <taxon>Actinopterygii</taxon>
        <taxon>Neopterygii</taxon>
        <taxon>Teleostei</taxon>
        <taxon>Neoteleostei</taxon>
        <taxon>Acanthomorphata</taxon>
        <taxon>Ovalentaria</taxon>
        <taxon>Atherinomorphae</taxon>
        <taxon>Cyprinodontiformes</taxon>
        <taxon>Goodeidae</taxon>
        <taxon>Ameca</taxon>
    </lineage>
</organism>
<evidence type="ECO:0000313" key="3">
    <source>
        <dbReference type="Proteomes" id="UP001469553"/>
    </source>
</evidence>
<sequence length="114" mass="12373">MPTKFIPDIPRRRVHGQNGKKPTALEGKDLSTWIISGCFTAGMTIKDVTLMIQPEFISGKTAPFLSQAVSLTDPSQILQPGPVPHHLPVLPVMISVEPTCFLPTCSITTFTTTV</sequence>